<sequence>MISVTRVLVQGTVDGPFYNAEFQGEIPKKFRYLSVYVYDVSNKNSKVIGKVSLKKEELYKFHQKDHWFPLTQQDGDTEVQGKVQVEVRLGEVLTPSSSTDNTTHRLAVSVCECSDLTVINGSCNPYAVVSLSYGKSRNKEVKRTAVKKKTICPQFDEKFFFHFDKSHNQDKTNYAFDDFMSGELSVSLFHDDSKVSREVLGNMFKGTFLGEVKIPVKDIDVSKPHKAWYCLQAKETHRSNQQPLGSLRLRISYSADYVFPSKYYNGLRELVLESAETKPVTSSAAFILGEVVGNREDAAKPLVKLFLHHGRLVPLIHALADWEMSNTIDPNTLFRGNSLLTKMVDELMKLMGIPYLRDTLKSFIDQVVTEAKPCEIDPSRLKDGDDITSNLSTLYRYVSDCINSIINSGLVCPSVMRDVFSTLKARAMLNYPDNTAVRHHAVTSFIFLRFFTAAILSPTMFDLCSDILESSVQRTLTLISKSISGIVNCVSSKSNTITAKEEYMIPLFDMFSKSLHMDVRLFLDIISSSSGCHFRGIEAPILLKEGFLIKRAQGRKKFGLKNFKKRFFKLTNQSLSYSKTKGEKYLFEIPINDILVVERLAESSFKMKYMFQVVHAQTALYIQASNCVEEKEWLDILMKICKSNKNRLKVYHPAAFVNGHWLCCKSFEQTTPGCTPVTGGLPLADIQADIDSDREVEKIHSLFLTEMDKLDALQAYVEDELGEKDACGSQAVYTGESEEPTPWQPDLAKGGLSPSPLDPPVSPTHSSNCQGSPVSVTSSSFNVIPGEGVLMLGSSIEDPGSCYATLADIQRCVITLEQEHIQYMRSVQRRTVIGSIDTPIGDESFADLVRSIYRSSERLSRHGSRSSNASNLSYRSYRGSRSRGGSFRERERAGGGGGGRRGRGQAEGVRKSLSGDVSSSGRNLGVEFKSEVKKAASYDVMSCDISGDVSHSGGATSSHNDSVSYENKRPVFIVGRKDTESFSSSSRTESSGGHAPMSISSGSGARESTARSRSSSAKPERVDSNTEQDDVFLAEASASAITSDEQSLRTVSSDKLSRENSNSLVSQTQQAMPQSHAEKQDILQENETTKHIYPDKGSSIAKAAGKDHLNSEDEKSQQFPSSTVPSVESINIENKTYGITQGQLGNIPSTGDTHNSSEKDSYVFTYPNAICQKTSQSAMTSCDKLSKSDGSATFERTGSQDSDNPEKDATSVQELPPISDRFTDSRQKYHIFSRDPSQDDYFNEAVGVNHTVSVPHQQDRMMGLPEVNPASSGEGRPMPLGVVDSRFQDGKPANDSCDYVKSLSEGSGVDRPEQRPSESGLAASGQSTSKALFNDCVPSNEEIKPVITCNQNGRPELRQLTLSSSSSSSSSSSPSSPPPPPPQSPLVLLPQPQPKFVEQQVISLSLTPAVSAAPTPSLVLQPPTPHDPSEPSDGEPTSPADPDSVDIQYV</sequence>
<dbReference type="Gene3D" id="1.10.506.10">
    <property type="entry name" value="GTPase Activation - p120gap, domain 1"/>
    <property type="match status" value="2"/>
</dbReference>
<evidence type="ECO:0000256" key="3">
    <source>
        <dbReference type="ARBA" id="ARBA00022771"/>
    </source>
</evidence>
<dbReference type="PROSITE" id="PS51113">
    <property type="entry name" value="ZF_BTK"/>
    <property type="match status" value="1"/>
</dbReference>
<evidence type="ECO:0000256" key="5">
    <source>
        <dbReference type="PROSITE-ProRule" id="PRU00432"/>
    </source>
</evidence>
<proteinExistence type="predicted"/>
<keyword evidence="2" id="KW-0479">Metal-binding</keyword>
<keyword evidence="1" id="KW-0343">GTPase activation</keyword>
<dbReference type="PANTHER" id="PTHR10194">
    <property type="entry name" value="RAS GTPASE-ACTIVATING PROTEINS"/>
    <property type="match status" value="1"/>
</dbReference>
<feature type="region of interest" description="Disordered" evidence="6">
    <location>
        <begin position="976"/>
        <end position="1159"/>
    </location>
</feature>
<organism evidence="10 11">
    <name type="scientific">Elysia crispata</name>
    <name type="common">lettuce slug</name>
    <dbReference type="NCBI Taxonomy" id="231223"/>
    <lineage>
        <taxon>Eukaryota</taxon>
        <taxon>Metazoa</taxon>
        <taxon>Spiralia</taxon>
        <taxon>Lophotrochozoa</taxon>
        <taxon>Mollusca</taxon>
        <taxon>Gastropoda</taxon>
        <taxon>Heterobranchia</taxon>
        <taxon>Euthyneura</taxon>
        <taxon>Panpulmonata</taxon>
        <taxon>Sacoglossa</taxon>
        <taxon>Placobranchoidea</taxon>
        <taxon>Plakobranchidae</taxon>
        <taxon>Elysia</taxon>
    </lineage>
</organism>
<dbReference type="GO" id="GO:0008270">
    <property type="term" value="F:zinc ion binding"/>
    <property type="evidence" value="ECO:0007669"/>
    <property type="project" value="UniProtKB-KW"/>
</dbReference>
<evidence type="ECO:0000259" key="8">
    <source>
        <dbReference type="PROSITE" id="PS50004"/>
    </source>
</evidence>
<dbReference type="SMART" id="SM00107">
    <property type="entry name" value="BTK"/>
    <property type="match status" value="1"/>
</dbReference>
<dbReference type="InterPro" id="IPR001849">
    <property type="entry name" value="PH_domain"/>
</dbReference>
<keyword evidence="4" id="KW-0862">Zinc</keyword>
<evidence type="ECO:0008006" key="12">
    <source>
        <dbReference type="Google" id="ProtNLM"/>
    </source>
</evidence>
<keyword evidence="3 5" id="KW-0863">Zinc-finger</keyword>
<feature type="compositionally biased region" description="Basic and acidic residues" evidence="6">
    <location>
        <begin position="1076"/>
        <end position="1094"/>
    </location>
</feature>
<evidence type="ECO:0000259" key="9">
    <source>
        <dbReference type="PROSITE" id="PS50018"/>
    </source>
</evidence>
<dbReference type="CDD" id="cd05128">
    <property type="entry name" value="RasGAP_GAP1_like"/>
    <property type="match status" value="1"/>
</dbReference>
<feature type="region of interest" description="Disordered" evidence="6">
    <location>
        <begin position="1266"/>
        <end position="1329"/>
    </location>
</feature>
<dbReference type="Pfam" id="PF00779">
    <property type="entry name" value="BTK"/>
    <property type="match status" value="1"/>
</dbReference>
<dbReference type="InterPro" id="IPR011993">
    <property type="entry name" value="PH-like_dom_sf"/>
</dbReference>
<dbReference type="InterPro" id="IPR035892">
    <property type="entry name" value="C2_domain_sf"/>
</dbReference>
<dbReference type="Pfam" id="PF00616">
    <property type="entry name" value="RasGAP"/>
    <property type="match status" value="1"/>
</dbReference>
<feature type="compositionally biased region" description="Low complexity" evidence="6">
    <location>
        <begin position="1000"/>
        <end position="1017"/>
    </location>
</feature>
<evidence type="ECO:0000256" key="1">
    <source>
        <dbReference type="ARBA" id="ARBA00022468"/>
    </source>
</evidence>
<feature type="domain" description="Ras-GAP" evidence="9">
    <location>
        <begin position="294"/>
        <end position="488"/>
    </location>
</feature>
<comment type="caution">
    <text evidence="10">The sequence shown here is derived from an EMBL/GenBank/DDBJ whole genome shotgun (WGS) entry which is preliminary data.</text>
</comment>
<dbReference type="GO" id="GO:0005096">
    <property type="term" value="F:GTPase activator activity"/>
    <property type="evidence" value="ECO:0007669"/>
    <property type="project" value="UniProtKB-KW"/>
</dbReference>
<dbReference type="InterPro" id="IPR000008">
    <property type="entry name" value="C2_dom"/>
</dbReference>
<dbReference type="EMBL" id="JAWDGP010001428">
    <property type="protein sequence ID" value="KAK3791912.1"/>
    <property type="molecule type" value="Genomic_DNA"/>
</dbReference>
<dbReference type="InterPro" id="IPR039360">
    <property type="entry name" value="Ras_GTPase"/>
</dbReference>
<dbReference type="Gene3D" id="2.30.29.30">
    <property type="entry name" value="Pleckstrin-homology domain (PH domain)/Phosphotyrosine-binding domain (PTB)"/>
    <property type="match status" value="1"/>
</dbReference>
<feature type="compositionally biased region" description="Basic and acidic residues" evidence="6">
    <location>
        <begin position="1104"/>
        <end position="1116"/>
    </location>
</feature>
<dbReference type="SUPFAM" id="SSF48350">
    <property type="entry name" value="GTPase activation domain, GAP"/>
    <property type="match status" value="1"/>
</dbReference>
<feature type="compositionally biased region" description="Low complexity" evidence="6">
    <location>
        <begin position="873"/>
        <end position="885"/>
    </location>
</feature>
<feature type="region of interest" description="Disordered" evidence="6">
    <location>
        <begin position="856"/>
        <end position="922"/>
    </location>
</feature>
<dbReference type="SMART" id="SM00233">
    <property type="entry name" value="PH"/>
    <property type="match status" value="1"/>
</dbReference>
<feature type="compositionally biased region" description="Pro residues" evidence="6">
    <location>
        <begin position="1375"/>
        <end position="1384"/>
    </location>
</feature>
<dbReference type="SUPFAM" id="SSF50729">
    <property type="entry name" value="PH domain-like"/>
    <property type="match status" value="1"/>
</dbReference>
<feature type="region of interest" description="Disordered" evidence="6">
    <location>
        <begin position="1348"/>
        <end position="1392"/>
    </location>
</feature>
<evidence type="ECO:0000256" key="6">
    <source>
        <dbReference type="SAM" id="MobiDB-lite"/>
    </source>
</evidence>
<dbReference type="PROSITE" id="PS50018">
    <property type="entry name" value="RAS_GTPASE_ACTIV_2"/>
    <property type="match status" value="1"/>
</dbReference>
<feature type="compositionally biased region" description="Polar residues" evidence="6">
    <location>
        <begin position="1188"/>
        <end position="1202"/>
    </location>
</feature>
<reference evidence="10" key="1">
    <citation type="journal article" date="2023" name="G3 (Bethesda)">
        <title>A reference genome for the long-term kleptoplast-retaining sea slug Elysia crispata morphotype clarki.</title>
        <authorList>
            <person name="Eastman K.E."/>
            <person name="Pendleton A.L."/>
            <person name="Shaikh M.A."/>
            <person name="Suttiyut T."/>
            <person name="Ogas R."/>
            <person name="Tomko P."/>
            <person name="Gavelis G."/>
            <person name="Widhalm J.R."/>
            <person name="Wisecaver J.H."/>
        </authorList>
    </citation>
    <scope>NUCLEOTIDE SEQUENCE</scope>
    <source>
        <strain evidence="10">ECLA1</strain>
    </source>
</reference>
<dbReference type="PROSITE" id="PS50003">
    <property type="entry name" value="PH_DOMAIN"/>
    <property type="match status" value="1"/>
</dbReference>
<evidence type="ECO:0000259" key="7">
    <source>
        <dbReference type="PROSITE" id="PS50003"/>
    </source>
</evidence>
<feature type="compositionally biased region" description="Polar residues" evidence="6">
    <location>
        <begin position="1039"/>
        <end position="1073"/>
    </location>
</feature>
<feature type="region of interest" description="Disordered" evidence="6">
    <location>
        <begin position="732"/>
        <end position="773"/>
    </location>
</feature>
<feature type="compositionally biased region" description="Low complexity" evidence="6">
    <location>
        <begin position="981"/>
        <end position="991"/>
    </location>
</feature>
<evidence type="ECO:0000256" key="4">
    <source>
        <dbReference type="ARBA" id="ARBA00022833"/>
    </source>
</evidence>
<feature type="domain" description="PH" evidence="7">
    <location>
        <begin position="541"/>
        <end position="642"/>
    </location>
</feature>
<feature type="compositionally biased region" description="Low complexity" evidence="6">
    <location>
        <begin position="1362"/>
        <end position="1374"/>
    </location>
</feature>
<gene>
    <name evidence="10" type="ORF">RRG08_026814</name>
</gene>
<dbReference type="Pfam" id="PF00168">
    <property type="entry name" value="C2"/>
    <property type="match status" value="2"/>
</dbReference>
<dbReference type="PROSITE" id="PS50004">
    <property type="entry name" value="C2"/>
    <property type="match status" value="1"/>
</dbReference>
<dbReference type="InterPro" id="IPR001936">
    <property type="entry name" value="RasGAP_dom"/>
</dbReference>
<dbReference type="InterPro" id="IPR008936">
    <property type="entry name" value="Rho_GTPase_activation_prot"/>
</dbReference>
<protein>
    <recommendedName>
        <fullName evidence="12">Ras GTPase-activating protein</fullName>
    </recommendedName>
</protein>
<feature type="domain" description="C2" evidence="8">
    <location>
        <begin position="88"/>
        <end position="229"/>
    </location>
</feature>
<feature type="region of interest" description="Disordered" evidence="6">
    <location>
        <begin position="1175"/>
        <end position="1226"/>
    </location>
</feature>
<accession>A0AAE1E2U3</accession>
<feature type="compositionally biased region" description="Polar residues" evidence="6">
    <location>
        <begin position="764"/>
        <end position="773"/>
    </location>
</feature>
<dbReference type="SUPFAM" id="SSF49562">
    <property type="entry name" value="C2 domain (Calcium/lipid-binding domain, CaLB)"/>
    <property type="match status" value="2"/>
</dbReference>
<feature type="compositionally biased region" description="Polar residues" evidence="6">
    <location>
        <begin position="1117"/>
        <end position="1154"/>
    </location>
</feature>
<name>A0AAE1E2U3_9GAST</name>
<dbReference type="GO" id="GO:0035556">
    <property type="term" value="P:intracellular signal transduction"/>
    <property type="evidence" value="ECO:0007669"/>
    <property type="project" value="InterPro"/>
</dbReference>
<evidence type="ECO:0000313" key="10">
    <source>
        <dbReference type="EMBL" id="KAK3791912.1"/>
    </source>
</evidence>
<dbReference type="Proteomes" id="UP001283361">
    <property type="component" value="Unassembled WGS sequence"/>
</dbReference>
<feature type="region of interest" description="Disordered" evidence="6">
    <location>
        <begin position="1412"/>
        <end position="1450"/>
    </location>
</feature>
<keyword evidence="11" id="KW-1185">Reference proteome</keyword>
<dbReference type="InterPro" id="IPR001562">
    <property type="entry name" value="Znf_Btk_motif"/>
</dbReference>
<dbReference type="Gene3D" id="2.60.40.150">
    <property type="entry name" value="C2 domain"/>
    <property type="match status" value="2"/>
</dbReference>
<dbReference type="PANTHER" id="PTHR10194:SF148">
    <property type="entry name" value="GTPASE-ACTIVATING PROTEIN"/>
    <property type="match status" value="1"/>
</dbReference>
<evidence type="ECO:0000256" key="2">
    <source>
        <dbReference type="ARBA" id="ARBA00022723"/>
    </source>
</evidence>
<dbReference type="Pfam" id="PF00169">
    <property type="entry name" value="PH"/>
    <property type="match status" value="1"/>
</dbReference>
<evidence type="ECO:0000313" key="11">
    <source>
        <dbReference type="Proteomes" id="UP001283361"/>
    </source>
</evidence>
<dbReference type="SMART" id="SM00323">
    <property type="entry name" value="RasGAP"/>
    <property type="match status" value="1"/>
</dbReference>
<dbReference type="SMART" id="SM00239">
    <property type="entry name" value="C2"/>
    <property type="match status" value="1"/>
</dbReference>